<keyword evidence="2" id="KW-1185">Reference proteome</keyword>
<proteinExistence type="predicted"/>
<reference evidence="1" key="2">
    <citation type="submission" date="2018-05" db="EMBL/GenBank/DDBJ databases">
        <title>OmerRS3 (Oryza meridionalis Reference Sequence Version 3).</title>
        <authorList>
            <person name="Zhang J."/>
            <person name="Kudrna D."/>
            <person name="Lee S."/>
            <person name="Talag J."/>
            <person name="Welchert J."/>
            <person name="Wing R.A."/>
        </authorList>
    </citation>
    <scope>NUCLEOTIDE SEQUENCE [LARGE SCALE GENOMIC DNA]</scope>
    <source>
        <strain evidence="1">cv. OR44</strain>
    </source>
</reference>
<dbReference type="HOGENOM" id="CLU_2403351_0_0_1"/>
<evidence type="ECO:0000313" key="2">
    <source>
        <dbReference type="Proteomes" id="UP000008021"/>
    </source>
</evidence>
<reference evidence="1" key="1">
    <citation type="submission" date="2015-04" db="UniProtKB">
        <authorList>
            <consortium name="EnsemblPlants"/>
        </authorList>
    </citation>
    <scope>IDENTIFICATION</scope>
</reference>
<organism evidence="1">
    <name type="scientific">Oryza meridionalis</name>
    <dbReference type="NCBI Taxonomy" id="40149"/>
    <lineage>
        <taxon>Eukaryota</taxon>
        <taxon>Viridiplantae</taxon>
        <taxon>Streptophyta</taxon>
        <taxon>Embryophyta</taxon>
        <taxon>Tracheophyta</taxon>
        <taxon>Spermatophyta</taxon>
        <taxon>Magnoliopsida</taxon>
        <taxon>Liliopsida</taxon>
        <taxon>Poales</taxon>
        <taxon>Poaceae</taxon>
        <taxon>BOP clade</taxon>
        <taxon>Oryzoideae</taxon>
        <taxon>Oryzeae</taxon>
        <taxon>Oryzinae</taxon>
        <taxon>Oryza</taxon>
    </lineage>
</organism>
<dbReference type="Proteomes" id="UP000008021">
    <property type="component" value="Chromosome 5"/>
</dbReference>
<evidence type="ECO:0000313" key="1">
    <source>
        <dbReference type="EnsemblPlants" id="OMERI05G10940.1"/>
    </source>
</evidence>
<dbReference type="EnsemblPlants" id="OMERI05G10940.1">
    <property type="protein sequence ID" value="OMERI05G10940.1"/>
    <property type="gene ID" value="OMERI05G10940"/>
</dbReference>
<sequence>MAQRQGGCGGSGAYAGAMARRLGGNGGAGADATGAGPEARRKGVVAEQRELAVVGRLPHCGWAPSPLEVLLFFTGSFLVELKRQLVNGGSSSC</sequence>
<dbReference type="AlphaFoldDB" id="A0A0E0DQ39"/>
<protein>
    <submittedName>
        <fullName evidence="1">Uncharacterized protein</fullName>
    </submittedName>
</protein>
<name>A0A0E0DQ39_9ORYZ</name>
<accession>A0A0E0DQ39</accession>
<dbReference type="Gramene" id="OMERI05G10940.1">
    <property type="protein sequence ID" value="OMERI05G10940.1"/>
    <property type="gene ID" value="OMERI05G10940"/>
</dbReference>